<dbReference type="KEGG" id="elux:BTN50_0289"/>
<sequence>MFRYKMPQWMSNKLSAEKQEDIIRCYDAFNASDKNYT</sequence>
<keyword evidence="2" id="KW-1185">Reference proteome</keyword>
<accession>A0A291B773</accession>
<reference evidence="2" key="1">
    <citation type="submission" date="2017-04" db="EMBL/GenBank/DDBJ databases">
        <title>Genome evolution of the luminous symbionts of deep sea anglerfish.</title>
        <authorList>
            <person name="Hendry T.A."/>
        </authorList>
    </citation>
    <scope>NUCLEOTIDE SEQUENCE [LARGE SCALE GENOMIC DNA]</scope>
</reference>
<protein>
    <submittedName>
        <fullName evidence="1">Uncharacterized protein</fullName>
    </submittedName>
</protein>
<dbReference type="AlphaFoldDB" id="A0A291B773"/>
<evidence type="ECO:0000313" key="1">
    <source>
        <dbReference type="EMBL" id="ATF08826.1"/>
    </source>
</evidence>
<name>A0A291B773_9GAMM</name>
<dbReference type="Proteomes" id="UP000218160">
    <property type="component" value="Chromosome 1"/>
</dbReference>
<evidence type="ECO:0000313" key="2">
    <source>
        <dbReference type="Proteomes" id="UP000218160"/>
    </source>
</evidence>
<dbReference type="EMBL" id="CP020660">
    <property type="protein sequence ID" value="ATF08826.1"/>
    <property type="molecule type" value="Genomic_DNA"/>
</dbReference>
<organism evidence="1 2">
    <name type="scientific">Candidatus Enterovibrio altilux</name>
    <dbReference type="NCBI Taxonomy" id="1927128"/>
    <lineage>
        <taxon>Bacteria</taxon>
        <taxon>Pseudomonadati</taxon>
        <taxon>Pseudomonadota</taxon>
        <taxon>Gammaproteobacteria</taxon>
        <taxon>Vibrionales</taxon>
        <taxon>Vibrionaceae</taxon>
        <taxon>Enterovibrio</taxon>
    </lineage>
</organism>
<gene>
    <name evidence="1" type="ORF">BTN50_0289</name>
</gene>
<proteinExistence type="predicted"/>